<feature type="compositionally biased region" description="Polar residues" evidence="1">
    <location>
        <begin position="23"/>
        <end position="34"/>
    </location>
</feature>
<dbReference type="EMBL" id="CM017642">
    <property type="protein sequence ID" value="TYJ27251.1"/>
    <property type="molecule type" value="Genomic_DNA"/>
</dbReference>
<keyword evidence="3" id="KW-1185">Reference proteome</keyword>
<evidence type="ECO:0000256" key="1">
    <source>
        <dbReference type="SAM" id="MobiDB-lite"/>
    </source>
</evidence>
<organism evidence="2 3">
    <name type="scientific">Gossypium mustelinum</name>
    <name type="common">Cotton</name>
    <name type="synonym">Gossypium caicoense</name>
    <dbReference type="NCBI Taxonomy" id="34275"/>
    <lineage>
        <taxon>Eukaryota</taxon>
        <taxon>Viridiplantae</taxon>
        <taxon>Streptophyta</taxon>
        <taxon>Embryophyta</taxon>
        <taxon>Tracheophyta</taxon>
        <taxon>Spermatophyta</taxon>
        <taxon>Magnoliopsida</taxon>
        <taxon>eudicotyledons</taxon>
        <taxon>Gunneridae</taxon>
        <taxon>Pentapetalae</taxon>
        <taxon>rosids</taxon>
        <taxon>malvids</taxon>
        <taxon>Malvales</taxon>
        <taxon>Malvaceae</taxon>
        <taxon>Malvoideae</taxon>
        <taxon>Gossypium</taxon>
    </lineage>
</organism>
<evidence type="ECO:0000313" key="2">
    <source>
        <dbReference type="EMBL" id="TYJ27251.1"/>
    </source>
</evidence>
<dbReference type="AlphaFoldDB" id="A0A5D2YQ61"/>
<sequence>MMEAFFPEKRRSKKKKDSFVKPQDSTARADSGSQAFNVPQLGSKTVSRCLNSSLKLVMSNCSFSIL</sequence>
<reference evidence="2 3" key="1">
    <citation type="submission" date="2019-07" db="EMBL/GenBank/DDBJ databases">
        <title>WGS assembly of Gossypium mustelinum.</title>
        <authorList>
            <person name="Chen Z.J."/>
            <person name="Sreedasyam A."/>
            <person name="Ando A."/>
            <person name="Song Q."/>
            <person name="De L."/>
            <person name="Hulse-Kemp A."/>
            <person name="Ding M."/>
            <person name="Ye W."/>
            <person name="Kirkbride R."/>
            <person name="Jenkins J."/>
            <person name="Plott C."/>
            <person name="Lovell J."/>
            <person name="Lin Y.-M."/>
            <person name="Vaughn R."/>
            <person name="Liu B."/>
            <person name="Li W."/>
            <person name="Simpson S."/>
            <person name="Scheffler B."/>
            <person name="Saski C."/>
            <person name="Grover C."/>
            <person name="Hu G."/>
            <person name="Conover J."/>
            <person name="Carlson J."/>
            <person name="Shu S."/>
            <person name="Boston L."/>
            <person name="Williams M."/>
            <person name="Peterson D."/>
            <person name="Mcgee K."/>
            <person name="Jones D."/>
            <person name="Wendel J."/>
            <person name="Stelly D."/>
            <person name="Grimwood J."/>
            <person name="Schmutz J."/>
        </authorList>
    </citation>
    <scope>NUCLEOTIDE SEQUENCE [LARGE SCALE GENOMIC DNA]</scope>
    <source>
        <strain evidence="2">1408120.09</strain>
    </source>
</reference>
<gene>
    <name evidence="2" type="ORF">E1A91_A07G173300v1</name>
</gene>
<protein>
    <submittedName>
        <fullName evidence="2">Uncharacterized protein</fullName>
    </submittedName>
</protein>
<proteinExistence type="predicted"/>
<accession>A0A5D2YQ61</accession>
<feature type="region of interest" description="Disordered" evidence="1">
    <location>
        <begin position="1"/>
        <end position="34"/>
    </location>
</feature>
<dbReference type="Proteomes" id="UP000323597">
    <property type="component" value="Chromosome A07"/>
</dbReference>
<name>A0A5D2YQ61_GOSMU</name>
<evidence type="ECO:0000313" key="3">
    <source>
        <dbReference type="Proteomes" id="UP000323597"/>
    </source>
</evidence>